<dbReference type="Proteomes" id="UP000789375">
    <property type="component" value="Unassembled WGS sequence"/>
</dbReference>
<gene>
    <name evidence="1" type="ORF">FMOSSE_LOCUS12722</name>
</gene>
<accession>A0A9N9EHM3</accession>
<dbReference type="EMBL" id="CAJVPP010006382">
    <property type="protein sequence ID" value="CAG8677590.1"/>
    <property type="molecule type" value="Genomic_DNA"/>
</dbReference>
<comment type="caution">
    <text evidence="1">The sequence shown here is derived from an EMBL/GenBank/DDBJ whole genome shotgun (WGS) entry which is preliminary data.</text>
</comment>
<feature type="non-terminal residue" evidence="1">
    <location>
        <position position="1"/>
    </location>
</feature>
<protein>
    <submittedName>
        <fullName evidence="1">6068_t:CDS:1</fullName>
    </submittedName>
</protein>
<keyword evidence="2" id="KW-1185">Reference proteome</keyword>
<proteinExistence type="predicted"/>
<evidence type="ECO:0000313" key="1">
    <source>
        <dbReference type="EMBL" id="CAG8677590.1"/>
    </source>
</evidence>
<dbReference type="AlphaFoldDB" id="A0A9N9EHM3"/>
<name>A0A9N9EHM3_FUNMO</name>
<organism evidence="1 2">
    <name type="scientific">Funneliformis mosseae</name>
    <name type="common">Endomycorrhizal fungus</name>
    <name type="synonym">Glomus mosseae</name>
    <dbReference type="NCBI Taxonomy" id="27381"/>
    <lineage>
        <taxon>Eukaryota</taxon>
        <taxon>Fungi</taxon>
        <taxon>Fungi incertae sedis</taxon>
        <taxon>Mucoromycota</taxon>
        <taxon>Glomeromycotina</taxon>
        <taxon>Glomeromycetes</taxon>
        <taxon>Glomerales</taxon>
        <taxon>Glomeraceae</taxon>
        <taxon>Funneliformis</taxon>
    </lineage>
</organism>
<sequence length="74" mass="9142">LSCYMRYELVDFGGEWADKCNKRVMWASKQVKKNELTKKLLRLQEFHHDFQRPTRTKFKRRWKSPKTSMILTKY</sequence>
<evidence type="ECO:0000313" key="2">
    <source>
        <dbReference type="Proteomes" id="UP000789375"/>
    </source>
</evidence>
<reference evidence="1" key="1">
    <citation type="submission" date="2021-06" db="EMBL/GenBank/DDBJ databases">
        <authorList>
            <person name="Kallberg Y."/>
            <person name="Tangrot J."/>
            <person name="Rosling A."/>
        </authorList>
    </citation>
    <scope>NUCLEOTIDE SEQUENCE</scope>
    <source>
        <strain evidence="1">87-6 pot B 2015</strain>
    </source>
</reference>